<keyword evidence="6" id="KW-0498">Mitosis</keyword>
<dbReference type="InterPro" id="IPR004953">
    <property type="entry name" value="EB1_C"/>
</dbReference>
<feature type="compositionally biased region" description="Polar residues" evidence="12">
    <location>
        <begin position="156"/>
        <end position="170"/>
    </location>
</feature>
<comment type="subcellular location">
    <subcellularLocation>
        <location evidence="9">Cytoplasm</location>
        <location evidence="9">Cytoskeleton</location>
        <location evidence="9">Phragmoplast</location>
    </subcellularLocation>
    <subcellularLocation>
        <location evidence="1">Cytoplasm</location>
        <location evidence="1">Cytoskeleton</location>
        <location evidence="1">Spindle</location>
    </subcellularLocation>
</comment>
<feature type="domain" description="Calponin-homology (CH)" evidence="13">
    <location>
        <begin position="14"/>
        <end position="116"/>
    </location>
</feature>
<dbReference type="GO" id="GO:0005874">
    <property type="term" value="C:microtubule"/>
    <property type="evidence" value="ECO:0007669"/>
    <property type="project" value="UniProtKB-KW"/>
</dbReference>
<evidence type="ECO:0000256" key="8">
    <source>
        <dbReference type="ARBA" id="ARBA00023306"/>
    </source>
</evidence>
<keyword evidence="16" id="KW-1185">Reference proteome</keyword>
<feature type="compositionally biased region" description="Low complexity" evidence="12">
    <location>
        <begin position="178"/>
        <end position="190"/>
    </location>
</feature>
<evidence type="ECO:0000256" key="7">
    <source>
        <dbReference type="ARBA" id="ARBA00023212"/>
    </source>
</evidence>
<keyword evidence="3" id="KW-0963">Cytoplasm</keyword>
<dbReference type="InterPro" id="IPR001715">
    <property type="entry name" value="CH_dom"/>
</dbReference>
<evidence type="ECO:0000256" key="6">
    <source>
        <dbReference type="ARBA" id="ARBA00022776"/>
    </source>
</evidence>
<keyword evidence="8" id="KW-0131">Cell cycle</keyword>
<feature type="coiled-coil region" evidence="11">
    <location>
        <begin position="219"/>
        <end position="253"/>
    </location>
</feature>
<dbReference type="SUPFAM" id="SSF47576">
    <property type="entry name" value="Calponin-homology domain, CH-domain"/>
    <property type="match status" value="1"/>
</dbReference>
<dbReference type="InterPro" id="IPR036133">
    <property type="entry name" value="EB1_C_sf"/>
</dbReference>
<evidence type="ECO:0000256" key="4">
    <source>
        <dbReference type="ARBA" id="ARBA00022618"/>
    </source>
</evidence>
<keyword evidence="11" id="KW-0175">Coiled coil</keyword>
<evidence type="ECO:0000256" key="1">
    <source>
        <dbReference type="ARBA" id="ARBA00004186"/>
    </source>
</evidence>
<feature type="compositionally biased region" description="Basic and acidic residues" evidence="12">
    <location>
        <begin position="134"/>
        <end position="144"/>
    </location>
</feature>
<keyword evidence="4" id="KW-0132">Cell division</keyword>
<evidence type="ECO:0000256" key="10">
    <source>
        <dbReference type="PROSITE-ProRule" id="PRU00576"/>
    </source>
</evidence>
<dbReference type="AlphaFoldDB" id="A0A8T2S113"/>
<dbReference type="InterPro" id="IPR036872">
    <property type="entry name" value="CH_dom_sf"/>
</dbReference>
<dbReference type="SUPFAM" id="SSF140612">
    <property type="entry name" value="EB1 dimerisation domain-like"/>
    <property type="match status" value="1"/>
</dbReference>
<dbReference type="PANTHER" id="PTHR10623">
    <property type="entry name" value="MICROTUBULE-ASSOCIATED PROTEIN RP/EB FAMILY MEMBER"/>
    <property type="match status" value="1"/>
</dbReference>
<dbReference type="FunFam" id="1.10.418.10:FF:000028">
    <property type="entry name" value="RP/EB family microtubule-associated protein"/>
    <property type="match status" value="1"/>
</dbReference>
<dbReference type="GO" id="GO:0009524">
    <property type="term" value="C:phragmoplast"/>
    <property type="evidence" value="ECO:0007669"/>
    <property type="project" value="UniProtKB-SubCell"/>
</dbReference>
<dbReference type="OMA" id="RRIEDMC"/>
<feature type="region of interest" description="Disordered" evidence="12">
    <location>
        <begin position="134"/>
        <end position="202"/>
    </location>
</feature>
<evidence type="ECO:0000256" key="12">
    <source>
        <dbReference type="SAM" id="MobiDB-lite"/>
    </source>
</evidence>
<evidence type="ECO:0000259" key="14">
    <source>
        <dbReference type="PROSITE" id="PS51230"/>
    </source>
</evidence>
<dbReference type="OrthoDB" id="2119228at2759"/>
<dbReference type="Gene3D" id="1.10.418.10">
    <property type="entry name" value="Calponin-like domain"/>
    <property type="match status" value="1"/>
</dbReference>
<evidence type="ECO:0000313" key="16">
    <source>
        <dbReference type="Proteomes" id="UP000825935"/>
    </source>
</evidence>
<dbReference type="Pfam" id="PF03271">
    <property type="entry name" value="EB1"/>
    <property type="match status" value="1"/>
</dbReference>
<dbReference type="Gene3D" id="1.20.5.1430">
    <property type="match status" value="1"/>
</dbReference>
<evidence type="ECO:0000256" key="3">
    <source>
        <dbReference type="ARBA" id="ARBA00022490"/>
    </source>
</evidence>
<dbReference type="GO" id="GO:0008017">
    <property type="term" value="F:microtubule binding"/>
    <property type="evidence" value="ECO:0007669"/>
    <property type="project" value="InterPro"/>
</dbReference>
<dbReference type="PROSITE" id="PS50021">
    <property type="entry name" value="CH"/>
    <property type="match status" value="1"/>
</dbReference>
<gene>
    <name evidence="15" type="ORF">KP509_23G020200</name>
</gene>
<keyword evidence="7" id="KW-0206">Cytoskeleton</keyword>
<evidence type="ECO:0000259" key="13">
    <source>
        <dbReference type="PROSITE" id="PS50021"/>
    </source>
</evidence>
<reference evidence="15 16" key="1">
    <citation type="submission" date="2021-08" db="EMBL/GenBank/DDBJ databases">
        <title>WGS assembly of Ceratopteris richardii.</title>
        <authorList>
            <person name="Marchant D.B."/>
            <person name="Chen G."/>
            <person name="Jenkins J."/>
            <person name="Shu S."/>
            <person name="Leebens-Mack J."/>
            <person name="Grimwood J."/>
            <person name="Schmutz J."/>
            <person name="Soltis P."/>
            <person name="Soltis D."/>
            <person name="Chen Z.-H."/>
        </authorList>
    </citation>
    <scope>NUCLEOTIDE SEQUENCE [LARGE SCALE GENOMIC DNA]</scope>
    <source>
        <strain evidence="15">Whitten #5841</strain>
        <tissue evidence="15">Leaf</tissue>
    </source>
</reference>
<dbReference type="GO" id="GO:0009652">
    <property type="term" value="P:thigmotropism"/>
    <property type="evidence" value="ECO:0007669"/>
    <property type="project" value="UniProtKB-ARBA"/>
</dbReference>
<dbReference type="GO" id="GO:0005819">
    <property type="term" value="C:spindle"/>
    <property type="evidence" value="ECO:0007669"/>
    <property type="project" value="UniProtKB-SubCell"/>
</dbReference>
<evidence type="ECO:0000256" key="9">
    <source>
        <dbReference type="ARBA" id="ARBA00060413"/>
    </source>
</evidence>
<accession>A0A8T2S113</accession>
<feature type="domain" description="EB1 C-terminal" evidence="14">
    <location>
        <begin position="211"/>
        <end position="281"/>
    </location>
</feature>
<dbReference type="Proteomes" id="UP000825935">
    <property type="component" value="Chromosome 23"/>
</dbReference>
<evidence type="ECO:0008006" key="17">
    <source>
        <dbReference type="Google" id="ProtNLM"/>
    </source>
</evidence>
<evidence type="ECO:0000313" key="15">
    <source>
        <dbReference type="EMBL" id="KAH7301323.1"/>
    </source>
</evidence>
<protein>
    <recommendedName>
        <fullName evidence="17">Microtubule-associated protein RP/EB family member 1C</fullName>
    </recommendedName>
</protein>
<organism evidence="15 16">
    <name type="scientific">Ceratopteris richardii</name>
    <name type="common">Triangle waterfern</name>
    <dbReference type="NCBI Taxonomy" id="49495"/>
    <lineage>
        <taxon>Eukaryota</taxon>
        <taxon>Viridiplantae</taxon>
        <taxon>Streptophyta</taxon>
        <taxon>Embryophyta</taxon>
        <taxon>Tracheophyta</taxon>
        <taxon>Polypodiopsida</taxon>
        <taxon>Polypodiidae</taxon>
        <taxon>Polypodiales</taxon>
        <taxon>Pteridineae</taxon>
        <taxon>Pteridaceae</taxon>
        <taxon>Parkerioideae</taxon>
        <taxon>Ceratopteris</taxon>
    </lineage>
</organism>
<name>A0A8T2S113_CERRI</name>
<evidence type="ECO:0000256" key="11">
    <source>
        <dbReference type="SAM" id="Coils"/>
    </source>
</evidence>
<evidence type="ECO:0000256" key="2">
    <source>
        <dbReference type="ARBA" id="ARBA00010729"/>
    </source>
</evidence>
<sequence>MSATNIGMMDSAYFVGRNEILQWINSTLQLNLVKVEETCKGAVQCQLMDWVHPGVVPMHKVNFDAKNEYEMIQNYKVLQDVFNKLKIDKHIEVNKLIKGRPLDNLEFMQWMKRYCDSLIGGFINNSYNPIERREASKGGKDVNKKAPSLAPAAAVGSSNKASLPLKTSTGPKRAEINSSVASSSRGASKSAKVHPVSCSSTLSPPIPSEAVPVVPAAQAESLREEITELKLSVDNLEKERDFYFAKLRDIEILCESSELANHPVVKAVQTILYAAEDSPAVMMQAKTLISSFLQEQVSTQPISRTPEGLEEEIRKAHKRKSPAELTDLSDAAVAVLSPRRRRSSCGGSDALAEIHTRVPECGAGSVEAL</sequence>
<dbReference type="PROSITE" id="PS51230">
    <property type="entry name" value="EB1_C"/>
    <property type="match status" value="1"/>
</dbReference>
<comment type="similarity">
    <text evidence="2">Belongs to the MAPRE family.</text>
</comment>
<dbReference type="EMBL" id="CM035428">
    <property type="protein sequence ID" value="KAH7301323.1"/>
    <property type="molecule type" value="Genomic_DNA"/>
</dbReference>
<dbReference type="InterPro" id="IPR027328">
    <property type="entry name" value="MAPRE"/>
</dbReference>
<dbReference type="Pfam" id="PF00307">
    <property type="entry name" value="CH"/>
    <property type="match status" value="1"/>
</dbReference>
<proteinExistence type="inferred from homology"/>
<keyword evidence="5 10" id="KW-0493">Microtubule</keyword>
<comment type="caution">
    <text evidence="15">The sequence shown here is derived from an EMBL/GenBank/DDBJ whole genome shotgun (WGS) entry which is preliminary data.</text>
</comment>
<dbReference type="GO" id="GO:0051301">
    <property type="term" value="P:cell division"/>
    <property type="evidence" value="ECO:0007669"/>
    <property type="project" value="UniProtKB-KW"/>
</dbReference>
<evidence type="ECO:0000256" key="5">
    <source>
        <dbReference type="ARBA" id="ARBA00022701"/>
    </source>
</evidence>